<dbReference type="EMBL" id="WOCE01000001">
    <property type="protein sequence ID" value="KAE9620170.1"/>
    <property type="molecule type" value="Genomic_DNA"/>
</dbReference>
<proteinExistence type="predicted"/>
<accession>A0A6A4R217</accession>
<dbReference type="AlphaFoldDB" id="A0A6A4R217"/>
<evidence type="ECO:0000313" key="1">
    <source>
        <dbReference type="EMBL" id="KAE9620170.1"/>
    </source>
</evidence>
<comment type="caution">
    <text evidence="1">The sequence shown here is derived from an EMBL/GenBank/DDBJ whole genome shotgun (WGS) entry which is preliminary data.</text>
</comment>
<evidence type="ECO:0000313" key="2">
    <source>
        <dbReference type="Proteomes" id="UP000447434"/>
    </source>
</evidence>
<name>A0A6A4R217_LUPAL</name>
<dbReference type="Proteomes" id="UP000447434">
    <property type="component" value="Chromosome 1"/>
</dbReference>
<gene>
    <name evidence="1" type="ORF">Lalb_Chr01g0000311</name>
</gene>
<protein>
    <submittedName>
        <fullName evidence="1">Uncharacterized protein</fullName>
    </submittedName>
</protein>
<keyword evidence="2" id="KW-1185">Reference proteome</keyword>
<organism evidence="1 2">
    <name type="scientific">Lupinus albus</name>
    <name type="common">White lupine</name>
    <name type="synonym">Lupinus termis</name>
    <dbReference type="NCBI Taxonomy" id="3870"/>
    <lineage>
        <taxon>Eukaryota</taxon>
        <taxon>Viridiplantae</taxon>
        <taxon>Streptophyta</taxon>
        <taxon>Embryophyta</taxon>
        <taxon>Tracheophyta</taxon>
        <taxon>Spermatophyta</taxon>
        <taxon>Magnoliopsida</taxon>
        <taxon>eudicotyledons</taxon>
        <taxon>Gunneridae</taxon>
        <taxon>Pentapetalae</taxon>
        <taxon>rosids</taxon>
        <taxon>fabids</taxon>
        <taxon>Fabales</taxon>
        <taxon>Fabaceae</taxon>
        <taxon>Papilionoideae</taxon>
        <taxon>50 kb inversion clade</taxon>
        <taxon>genistoids sensu lato</taxon>
        <taxon>core genistoids</taxon>
        <taxon>Genisteae</taxon>
        <taxon>Lupinus</taxon>
    </lineage>
</organism>
<reference evidence="2" key="1">
    <citation type="journal article" date="2020" name="Nat. Commun.">
        <title>Genome sequence of the cluster root forming white lupin.</title>
        <authorList>
            <person name="Hufnagel B."/>
            <person name="Marques A."/>
            <person name="Soriano A."/>
            <person name="Marques L."/>
            <person name="Divol F."/>
            <person name="Doumas P."/>
            <person name="Sallet E."/>
            <person name="Mancinotti D."/>
            <person name="Carrere S."/>
            <person name="Marande W."/>
            <person name="Arribat S."/>
            <person name="Keller J."/>
            <person name="Huneau C."/>
            <person name="Blein T."/>
            <person name="Aime D."/>
            <person name="Laguerre M."/>
            <person name="Taylor J."/>
            <person name="Schubert V."/>
            <person name="Nelson M."/>
            <person name="Geu-Flores F."/>
            <person name="Crespi M."/>
            <person name="Gallardo-Guerrero K."/>
            <person name="Delaux P.-M."/>
            <person name="Salse J."/>
            <person name="Berges H."/>
            <person name="Guyot R."/>
            <person name="Gouzy J."/>
            <person name="Peret B."/>
        </authorList>
    </citation>
    <scope>NUCLEOTIDE SEQUENCE [LARGE SCALE GENOMIC DNA]</scope>
    <source>
        <strain evidence="2">cv. Amiga</strain>
    </source>
</reference>
<sequence length="72" mass="8585">MNVGIILMRQPNHYKKRTRMWSLAHLHYRRDQCISRIKTCVINKISMTYIFKKKIIKNILSHISNTGESRGI</sequence>